<keyword evidence="3" id="KW-1185">Reference proteome</keyword>
<evidence type="ECO:0000256" key="1">
    <source>
        <dbReference type="SAM" id="SignalP"/>
    </source>
</evidence>
<gene>
    <name evidence="2" type="ORF">NPX13_g6393</name>
</gene>
<sequence>MRTSIIFSLTAAATVATAFNFATDAIDGIYMMGPNDTEPYLIKEINHTLLPPATPSSTTPDSASLTQRDTLPISSYNCESNTILDGVNYQQAEAELKSLCATQKIGAASGLVATVGSAQVFGCSWGYSNPCSEDEINQAMSYLDSNCGSNLTPGKVYMKSWKKDYGRELSGDWPCPN</sequence>
<accession>A0A9W8TLT3</accession>
<keyword evidence="1" id="KW-0732">Signal</keyword>
<evidence type="ECO:0000313" key="2">
    <source>
        <dbReference type="EMBL" id="KAJ3568540.1"/>
    </source>
</evidence>
<organism evidence="2 3">
    <name type="scientific">Xylaria arbuscula</name>
    <dbReference type="NCBI Taxonomy" id="114810"/>
    <lineage>
        <taxon>Eukaryota</taxon>
        <taxon>Fungi</taxon>
        <taxon>Dikarya</taxon>
        <taxon>Ascomycota</taxon>
        <taxon>Pezizomycotina</taxon>
        <taxon>Sordariomycetes</taxon>
        <taxon>Xylariomycetidae</taxon>
        <taxon>Xylariales</taxon>
        <taxon>Xylariaceae</taxon>
        <taxon>Xylaria</taxon>
    </lineage>
</organism>
<feature type="signal peptide" evidence="1">
    <location>
        <begin position="1"/>
        <end position="18"/>
    </location>
</feature>
<evidence type="ECO:0008006" key="4">
    <source>
        <dbReference type="Google" id="ProtNLM"/>
    </source>
</evidence>
<dbReference type="EMBL" id="JANPWZ010001126">
    <property type="protein sequence ID" value="KAJ3568540.1"/>
    <property type="molecule type" value="Genomic_DNA"/>
</dbReference>
<evidence type="ECO:0000313" key="3">
    <source>
        <dbReference type="Proteomes" id="UP001148614"/>
    </source>
</evidence>
<feature type="chain" id="PRO_5040744060" description="Ecp2 effector protein domain-containing protein" evidence="1">
    <location>
        <begin position="19"/>
        <end position="177"/>
    </location>
</feature>
<dbReference type="AlphaFoldDB" id="A0A9W8TLT3"/>
<reference evidence="2" key="1">
    <citation type="submission" date="2022-07" db="EMBL/GenBank/DDBJ databases">
        <title>Genome Sequence of Xylaria arbuscula.</title>
        <authorList>
            <person name="Buettner E."/>
        </authorList>
    </citation>
    <scope>NUCLEOTIDE SEQUENCE</scope>
    <source>
        <strain evidence="2">VT107</strain>
    </source>
</reference>
<proteinExistence type="predicted"/>
<protein>
    <recommendedName>
        <fullName evidence="4">Ecp2 effector protein domain-containing protein</fullName>
    </recommendedName>
</protein>
<dbReference type="Proteomes" id="UP001148614">
    <property type="component" value="Unassembled WGS sequence"/>
</dbReference>
<comment type="caution">
    <text evidence="2">The sequence shown here is derived from an EMBL/GenBank/DDBJ whole genome shotgun (WGS) entry which is preliminary data.</text>
</comment>
<name>A0A9W8TLT3_9PEZI</name>